<dbReference type="NCBIfam" id="NF003915">
    <property type="entry name" value="PRK05441.1"/>
    <property type="match status" value="1"/>
</dbReference>
<dbReference type="PATRIC" id="fig|1489064.4.peg.2911"/>
<comment type="caution">
    <text evidence="4">The sequence shown here is derived from an EMBL/GenBank/DDBJ whole genome shotgun (WGS) entry which is preliminary data.</text>
</comment>
<dbReference type="Gene3D" id="1.10.8.1080">
    <property type="match status" value="1"/>
</dbReference>
<evidence type="ECO:0000256" key="1">
    <source>
        <dbReference type="ARBA" id="ARBA00023239"/>
    </source>
</evidence>
<dbReference type="Proteomes" id="UP000035444">
    <property type="component" value="Unassembled WGS sequence"/>
</dbReference>
<organism evidence="4 5">
    <name type="scientific">Kiloniella spongiae</name>
    <dbReference type="NCBI Taxonomy" id="1489064"/>
    <lineage>
        <taxon>Bacteria</taxon>
        <taxon>Pseudomonadati</taxon>
        <taxon>Pseudomonadota</taxon>
        <taxon>Alphaproteobacteria</taxon>
        <taxon>Rhodospirillales</taxon>
        <taxon>Kiloniellaceae</taxon>
        <taxon>Kiloniella</taxon>
    </lineage>
</organism>
<dbReference type="InterPro" id="IPR005488">
    <property type="entry name" value="Etherase_MurQ"/>
</dbReference>
<dbReference type="EMBL" id="LAQL01000005">
    <property type="protein sequence ID" value="KLN61270.1"/>
    <property type="molecule type" value="Genomic_DNA"/>
</dbReference>
<accession>A0A0H2MX24</accession>
<dbReference type="NCBIfam" id="NF009222">
    <property type="entry name" value="PRK12570.1"/>
    <property type="match status" value="1"/>
</dbReference>
<protein>
    <recommendedName>
        <fullName evidence="3">SIS domain-containing protein</fullName>
    </recommendedName>
</protein>
<dbReference type="PROSITE" id="PS51464">
    <property type="entry name" value="SIS"/>
    <property type="match status" value="1"/>
</dbReference>
<dbReference type="AlphaFoldDB" id="A0A0H2MX24"/>
<evidence type="ECO:0000259" key="3">
    <source>
        <dbReference type="PROSITE" id="PS51464"/>
    </source>
</evidence>
<dbReference type="InterPro" id="IPR046348">
    <property type="entry name" value="SIS_dom_sf"/>
</dbReference>
<dbReference type="GO" id="GO:0016803">
    <property type="term" value="F:ether hydrolase activity"/>
    <property type="evidence" value="ECO:0007669"/>
    <property type="project" value="TreeGrafter"/>
</dbReference>
<feature type="domain" description="SIS" evidence="3">
    <location>
        <begin position="51"/>
        <end position="214"/>
    </location>
</feature>
<dbReference type="GO" id="GO:0097367">
    <property type="term" value="F:carbohydrate derivative binding"/>
    <property type="evidence" value="ECO:0007669"/>
    <property type="project" value="InterPro"/>
</dbReference>
<sequence>MQGTEKHSPRYHSLDSWPAEEILESLWASQLRAVSCLQHAIPEISESAEAIANRLSNGGRLFYIGAGSSGHLAIQDCVELNPTYGWPLDKMVPLIAGGRDALLAPMGGAEDDETIAIDALKNHKINAQDVIIAVAASGSTPYTLAAVKHARSQSSLVVSIANNKHAPTFDCADHSIFLDSGSEVIAGSTRMAAGTAQKAALNMLSTLTMTKLGHVHDGLMVSMVINNEKLEKRGAAIVQEITGTDSVTAKRCLKAAGKNIKLAVLLAMNHPQADAEKALTDNRGHLRQAMEQLK</sequence>
<dbReference type="SUPFAM" id="SSF53697">
    <property type="entry name" value="SIS domain"/>
    <property type="match status" value="1"/>
</dbReference>
<dbReference type="InterPro" id="IPR001347">
    <property type="entry name" value="SIS_dom"/>
</dbReference>
<dbReference type="InterPro" id="IPR040190">
    <property type="entry name" value="MURQ/GCKR"/>
</dbReference>
<dbReference type="STRING" id="1489064.WH96_08235"/>
<dbReference type="OrthoDB" id="9813395at2"/>
<keyword evidence="1" id="KW-0456">Lyase</keyword>
<proteinExistence type="predicted"/>
<keyword evidence="5" id="KW-1185">Reference proteome</keyword>
<dbReference type="Pfam" id="PF22645">
    <property type="entry name" value="GKRP_SIS_N"/>
    <property type="match status" value="1"/>
</dbReference>
<evidence type="ECO:0000313" key="4">
    <source>
        <dbReference type="EMBL" id="KLN61270.1"/>
    </source>
</evidence>
<reference evidence="4 5" key="1">
    <citation type="submission" date="2015-03" db="EMBL/GenBank/DDBJ databases">
        <title>Genome Sequence of Kiloniella spongiae MEBiC09566, isolated from a marine sponge.</title>
        <authorList>
            <person name="Shao Z."/>
            <person name="Wang L."/>
            <person name="Li X."/>
        </authorList>
    </citation>
    <scope>NUCLEOTIDE SEQUENCE [LARGE SCALE GENOMIC DNA]</scope>
    <source>
        <strain evidence="4 5">MEBiC09566</strain>
    </source>
</reference>
<name>A0A0H2MX24_9PROT</name>
<gene>
    <name evidence="4" type="ORF">WH96_08235</name>
</gene>
<dbReference type="Gene3D" id="3.40.50.10490">
    <property type="entry name" value="Glucose-6-phosphate isomerase like protein, domain 1"/>
    <property type="match status" value="1"/>
</dbReference>
<dbReference type="CDD" id="cd05007">
    <property type="entry name" value="SIS_Etherase"/>
    <property type="match status" value="1"/>
</dbReference>
<dbReference type="GO" id="GO:0046348">
    <property type="term" value="P:amino sugar catabolic process"/>
    <property type="evidence" value="ECO:0007669"/>
    <property type="project" value="InterPro"/>
</dbReference>
<dbReference type="GO" id="GO:0016835">
    <property type="term" value="F:carbon-oxygen lyase activity"/>
    <property type="evidence" value="ECO:0007669"/>
    <property type="project" value="InterPro"/>
</dbReference>
<dbReference type="PANTHER" id="PTHR10088:SF4">
    <property type="entry name" value="GLUCOKINASE REGULATORY PROTEIN"/>
    <property type="match status" value="1"/>
</dbReference>
<evidence type="ECO:0000313" key="5">
    <source>
        <dbReference type="Proteomes" id="UP000035444"/>
    </source>
</evidence>
<dbReference type="GO" id="GO:0009254">
    <property type="term" value="P:peptidoglycan turnover"/>
    <property type="evidence" value="ECO:0007669"/>
    <property type="project" value="TreeGrafter"/>
</dbReference>
<keyword evidence="2" id="KW-0119">Carbohydrate metabolism</keyword>
<dbReference type="PANTHER" id="PTHR10088">
    <property type="entry name" value="GLUCOKINASE REGULATORY PROTEIN"/>
    <property type="match status" value="1"/>
</dbReference>
<evidence type="ECO:0000256" key="2">
    <source>
        <dbReference type="ARBA" id="ARBA00023277"/>
    </source>
</evidence>